<evidence type="ECO:0000313" key="1">
    <source>
        <dbReference type="EMBL" id="RDX52506.1"/>
    </source>
</evidence>
<name>A0A371DJ03_9APHY</name>
<dbReference type="AlphaFoldDB" id="A0A371DJ03"/>
<accession>A0A371DJ03</accession>
<dbReference type="Proteomes" id="UP000256964">
    <property type="component" value="Unassembled WGS sequence"/>
</dbReference>
<dbReference type="Gene3D" id="2.40.70.10">
    <property type="entry name" value="Acid Proteases"/>
    <property type="match status" value="1"/>
</dbReference>
<protein>
    <submittedName>
        <fullName evidence="1">Uncharacterized protein</fullName>
    </submittedName>
</protein>
<sequence length="587" mass="66534">MEPKSPAQSSSAACSRLHMHRAGRSRPLACPARSGARYTGILRVPVDKPAASIYDSDSDVPIDDPEVLREKQKAVDATEKRSARILGYEPDTDYWGVVNDVVYMFVLTLTRKQNRPELDLWGGKTYRLAVDTAAASFWFYELEFKKLEGVSHRNGETAFKKATWPAVGPHTERKVLPAGDSLAIKEEAWNYYGDNGIVHVRRWEGAHDLQFHAPTWDWTTNDVAETFSCLSFPRVLADCANDITASQVSDGNFGLAVPGWRDPWRNVTSEHRVTFYDILRNGQEDVETPMQVTIRLLFPDDDLEAFADENVQNFLYYGPGCPCGMLFNGIVLLPEYSPPLYIFPSPETPTEFHFWSLQFLSMTLLQPVSGVAILNHETEDPAQWVSKRIDMPTIAASSDAPSLPGIRTLFDSCSACTVLPEDVIDDIWTSWFEQPQLRETWPHFTMESRIWHNDATKFAKHDIVFEFRDYRGTTFNLRCSAQDFLTSPWSAEGQDTRYAQFVSANPTDSQFILGMNFFWAALLKMNATHRGSRPVPGRAHPYVQLAPQRIIHDGQRVGTAWDLGLHKYLSPRQLAEVRDQPEIYADP</sequence>
<dbReference type="EMBL" id="KZ857390">
    <property type="protein sequence ID" value="RDX52506.1"/>
    <property type="molecule type" value="Genomic_DNA"/>
</dbReference>
<evidence type="ECO:0000313" key="2">
    <source>
        <dbReference type="Proteomes" id="UP000256964"/>
    </source>
</evidence>
<dbReference type="InterPro" id="IPR021109">
    <property type="entry name" value="Peptidase_aspartic_dom_sf"/>
</dbReference>
<keyword evidence="2" id="KW-1185">Reference proteome</keyword>
<proteinExistence type="predicted"/>
<dbReference type="OrthoDB" id="2757546at2759"/>
<dbReference type="SUPFAM" id="SSF50630">
    <property type="entry name" value="Acid proteases"/>
    <property type="match status" value="1"/>
</dbReference>
<reference evidence="1 2" key="1">
    <citation type="journal article" date="2018" name="Biotechnol. Biofuels">
        <title>Integrative visual omics of the white-rot fungus Polyporus brumalis exposes the biotechnological potential of its oxidative enzymes for delignifying raw plant biomass.</title>
        <authorList>
            <person name="Miyauchi S."/>
            <person name="Rancon A."/>
            <person name="Drula E."/>
            <person name="Hage H."/>
            <person name="Chaduli D."/>
            <person name="Favel A."/>
            <person name="Grisel S."/>
            <person name="Henrissat B."/>
            <person name="Herpoel-Gimbert I."/>
            <person name="Ruiz-Duenas F.J."/>
            <person name="Chevret D."/>
            <person name="Hainaut M."/>
            <person name="Lin J."/>
            <person name="Wang M."/>
            <person name="Pangilinan J."/>
            <person name="Lipzen A."/>
            <person name="Lesage-Meessen L."/>
            <person name="Navarro D."/>
            <person name="Riley R."/>
            <person name="Grigoriev I.V."/>
            <person name="Zhou S."/>
            <person name="Raouche S."/>
            <person name="Rosso M.N."/>
        </authorList>
    </citation>
    <scope>NUCLEOTIDE SEQUENCE [LARGE SCALE GENOMIC DNA]</scope>
    <source>
        <strain evidence="1 2">BRFM 1820</strain>
    </source>
</reference>
<organism evidence="1 2">
    <name type="scientific">Lentinus brumalis</name>
    <dbReference type="NCBI Taxonomy" id="2498619"/>
    <lineage>
        <taxon>Eukaryota</taxon>
        <taxon>Fungi</taxon>
        <taxon>Dikarya</taxon>
        <taxon>Basidiomycota</taxon>
        <taxon>Agaricomycotina</taxon>
        <taxon>Agaricomycetes</taxon>
        <taxon>Polyporales</taxon>
        <taxon>Polyporaceae</taxon>
        <taxon>Lentinus</taxon>
    </lineage>
</organism>
<gene>
    <name evidence="1" type="ORF">OH76DRAFT_1400293</name>
</gene>